<keyword evidence="2 9" id="KW-0732">Signal</keyword>
<keyword evidence="6" id="KW-0961">Cell wall biogenesis/degradation</keyword>
<keyword evidence="8" id="KW-0472">Membrane</keyword>
<accession>A0ABT4DC15</accession>
<sequence length="419" mass="46691">MRKTVIFILTFILSISLIISSAKANSIPPSVSADGVILMDATTGNILYSKNKDVKYPPASTTKIMTALLALENCKLDEVVKVGKKPPLVDGSKIYIFENEKLTVKDLLYGLLLQSANDCAEALAEHISGSKENFAELMNKRAKELGCKNTTFKNAHGLYDDNHRTTAYDLALILKELIKHPEYKEISTTSIYYIPPTNQTGAKRPIWNKNKLVQKNSDSYYPECIGGKTGYTVQSKHSYVAAASRSNQTLIAILLHDTKHTYWSDVINLFNYGFNNFSLETFHSKGDSLGTYSINKNTEIPIVSAETSFYVKDKNSDEEPQFKINDQSLIKGDFKKGDIILDASILYKNKNVGTLKIASNVDYSSNNNLLASFKNTQITSSGLLKIASCVAIGALVVAFISVRLKKRFKKKRKKFKHIH</sequence>
<comment type="caution">
    <text evidence="11">The sequence shown here is derived from an EMBL/GenBank/DDBJ whole genome shotgun (WGS) entry which is preliminary data.</text>
</comment>
<evidence type="ECO:0000256" key="8">
    <source>
        <dbReference type="SAM" id="Phobius"/>
    </source>
</evidence>
<comment type="similarity">
    <text evidence="1 7">Belongs to the peptidase S11 family.</text>
</comment>
<feature type="transmembrane region" description="Helical" evidence="8">
    <location>
        <begin position="382"/>
        <end position="404"/>
    </location>
</feature>
<dbReference type="InterPro" id="IPR012338">
    <property type="entry name" value="Beta-lactam/transpept-like"/>
</dbReference>
<keyword evidence="3" id="KW-0378">Hydrolase</keyword>
<evidence type="ECO:0000256" key="9">
    <source>
        <dbReference type="SAM" id="SignalP"/>
    </source>
</evidence>
<evidence type="ECO:0000256" key="1">
    <source>
        <dbReference type="ARBA" id="ARBA00007164"/>
    </source>
</evidence>
<evidence type="ECO:0000256" key="4">
    <source>
        <dbReference type="ARBA" id="ARBA00022960"/>
    </source>
</evidence>
<evidence type="ECO:0000259" key="10">
    <source>
        <dbReference type="Pfam" id="PF00768"/>
    </source>
</evidence>
<evidence type="ECO:0000313" key="11">
    <source>
        <dbReference type="EMBL" id="MCY6959723.1"/>
    </source>
</evidence>
<proteinExistence type="inferred from homology"/>
<feature type="domain" description="Peptidase S11 D-alanyl-D-alanine carboxypeptidase A N-terminal" evidence="10">
    <location>
        <begin position="28"/>
        <end position="257"/>
    </location>
</feature>
<dbReference type="PANTHER" id="PTHR21581:SF33">
    <property type="entry name" value="D-ALANYL-D-ALANINE CARBOXYPEPTIDASE DACB"/>
    <property type="match status" value="1"/>
</dbReference>
<evidence type="ECO:0000256" key="3">
    <source>
        <dbReference type="ARBA" id="ARBA00022801"/>
    </source>
</evidence>
<feature type="signal peptide" evidence="9">
    <location>
        <begin position="1"/>
        <end position="24"/>
    </location>
</feature>
<feature type="chain" id="PRO_5045563810" evidence="9">
    <location>
        <begin position="25"/>
        <end position="419"/>
    </location>
</feature>
<organism evidence="11 12">
    <name type="scientific">Clostridium brassicae</name>
    <dbReference type="NCBI Taxonomy" id="2999072"/>
    <lineage>
        <taxon>Bacteria</taxon>
        <taxon>Bacillati</taxon>
        <taxon>Bacillota</taxon>
        <taxon>Clostridia</taxon>
        <taxon>Eubacteriales</taxon>
        <taxon>Clostridiaceae</taxon>
        <taxon>Clostridium</taxon>
    </lineage>
</organism>
<keyword evidence="5" id="KW-0573">Peptidoglycan synthesis</keyword>
<keyword evidence="11" id="KW-0645">Protease</keyword>
<keyword evidence="8" id="KW-1133">Transmembrane helix</keyword>
<reference evidence="11" key="1">
    <citation type="submission" date="2022-12" db="EMBL/GenBank/DDBJ databases">
        <title>Clostridium sp. nov., isolated from industrial wastewater.</title>
        <authorList>
            <person name="Jiayan W."/>
        </authorList>
    </citation>
    <scope>NUCLEOTIDE SEQUENCE</scope>
    <source>
        <strain evidence="11">ZC22-4</strain>
    </source>
</reference>
<keyword evidence="12" id="KW-1185">Reference proteome</keyword>
<dbReference type="InterPro" id="IPR001967">
    <property type="entry name" value="Peptidase_S11_N"/>
</dbReference>
<keyword evidence="11" id="KW-0121">Carboxypeptidase</keyword>
<dbReference type="Gene3D" id="3.40.710.10">
    <property type="entry name" value="DD-peptidase/beta-lactamase superfamily"/>
    <property type="match status" value="1"/>
</dbReference>
<dbReference type="EMBL" id="JAPQFJ010000015">
    <property type="protein sequence ID" value="MCY6959723.1"/>
    <property type="molecule type" value="Genomic_DNA"/>
</dbReference>
<dbReference type="InterPro" id="IPR018044">
    <property type="entry name" value="Peptidase_S11"/>
</dbReference>
<dbReference type="RefSeq" id="WP_268062158.1">
    <property type="nucleotide sequence ID" value="NZ_JAPQFJ010000015.1"/>
</dbReference>
<gene>
    <name evidence="11" type="ORF">OW729_13975</name>
</gene>
<evidence type="ECO:0000256" key="7">
    <source>
        <dbReference type="RuleBase" id="RU004016"/>
    </source>
</evidence>
<dbReference type="Pfam" id="PF00768">
    <property type="entry name" value="Peptidase_S11"/>
    <property type="match status" value="1"/>
</dbReference>
<dbReference type="PANTHER" id="PTHR21581">
    <property type="entry name" value="D-ALANYL-D-ALANINE CARBOXYPEPTIDASE"/>
    <property type="match status" value="1"/>
</dbReference>
<evidence type="ECO:0000313" key="12">
    <source>
        <dbReference type="Proteomes" id="UP001144612"/>
    </source>
</evidence>
<evidence type="ECO:0000256" key="5">
    <source>
        <dbReference type="ARBA" id="ARBA00022984"/>
    </source>
</evidence>
<dbReference type="PRINTS" id="PR00725">
    <property type="entry name" value="DADACBPTASE1"/>
</dbReference>
<dbReference type="GO" id="GO:0004180">
    <property type="term" value="F:carboxypeptidase activity"/>
    <property type="evidence" value="ECO:0007669"/>
    <property type="project" value="UniProtKB-KW"/>
</dbReference>
<protein>
    <submittedName>
        <fullName evidence="11">D-alanyl-D-alanine carboxypeptidase</fullName>
    </submittedName>
</protein>
<keyword evidence="8" id="KW-0812">Transmembrane</keyword>
<dbReference type="SUPFAM" id="SSF56601">
    <property type="entry name" value="beta-lactamase/transpeptidase-like"/>
    <property type="match status" value="1"/>
</dbReference>
<evidence type="ECO:0000256" key="6">
    <source>
        <dbReference type="ARBA" id="ARBA00023316"/>
    </source>
</evidence>
<dbReference type="Proteomes" id="UP001144612">
    <property type="component" value="Unassembled WGS sequence"/>
</dbReference>
<evidence type="ECO:0000256" key="2">
    <source>
        <dbReference type="ARBA" id="ARBA00022729"/>
    </source>
</evidence>
<keyword evidence="4" id="KW-0133">Cell shape</keyword>
<name>A0ABT4DC15_9CLOT</name>